<feature type="domain" description="DUF5724" evidence="2">
    <location>
        <begin position="41"/>
        <end position="1252"/>
    </location>
</feature>
<feature type="domain" description="DUF7737" evidence="3">
    <location>
        <begin position="1558"/>
        <end position="1659"/>
    </location>
</feature>
<dbReference type="Pfam" id="PF24879">
    <property type="entry name" value="DUF7737"/>
    <property type="match status" value="1"/>
</dbReference>
<sequence>MKIGNAEWETQWYADVENKAKGLKGEGAELAGLLAEFSKNRYLHEGEDSLDRFLVIMEDRAAAAKADFTGYWEPLIGIMQQLYSTHTVELARYIVKHAVEYPYSIGYLRRPFRTREVQAHQMQILRKINALIYMELIEFSLPEYLKGDYEKDYSISYRVDVAVPDVIAYELDRSGSGMEDLLKDAVYGDNQGALLSRNMIKGAFLSRNQAAVQMIGELLLAARLQEGLRQSIMETMDEGTIENNLYMLKVILDNDLVRYSSVVRALGVWTGMGLEAQNQRVAKQLIEGAYQVLTDEALRADWLTSENANHVYLSLWGTAVYEENELIGKVDVLMEQGQSYQKIVAEYVLSGSQNREVRLSSARKYLKEQEPELLYWILTNYNYDYNRMWRGPKDNGPKIEVVTSPQLEDKSERQRDFSLLMDIFLNPDSRELTGTSKVLDFLQVSYTRDLPVQKMLYLISYDMDPAWVNELLALKDKLSTDIRGELLNYFVQHTEDTVQREFIFASLSDKSIKNRELALDLAQGLTLAEDELLMAEGLLKLKTGTLRQSVTRMLLNQPDEALKESVHRLVQGKNALQRQAGLEIMTVLFQDEERQALFEAVRPLAEALEKPSDQERELIARLSQKNEYTKANGFGLFDPQQTEDWLTQGPVLDGFAWDQVFKLSLEQIKTFLKGLDNTIHKHRDVEYEVEYYSGYKDTVLIGTNLRPLQGYLINDEESGKSALEQYPLHEVWAEYWDKSGWSARDLIELNFYISLEELDETLDNYDGYDTLGIDDKELSKQKLLSGWRKEFASEVYPLEQIEAVLKLVDKLKYRWQVETLLDAYRADHKSPEGFRQVNGAVNALMAAFPEEKLAADWPFLSVLADPWVDMVQKLWNGAEEFKEMFRTCYRFEGISGGEERDSIIGLKHYVEAFTGEIIREETLLKELLLSKDARNHMSWISSRRYDWIEDSPQMVALRTRIIDRLLAIELGRGDLPTEVTGMTMGLQRIEGLEYCIRILSGLNKDTFVRGYVYGYGNNITKKESFSHLLKVCYPREGDNAELLKTLLQDYKLSDQKLLEAAMYAPQWIEIIAEYLDWEGLRSGAWYFHAHINESFSAEKETVVAHYSPITPQEFNDGAFDVNWFQSAYKELGQERFELLYDCAKYISAGANHRRSQLFADATLGKLNLEEMKQSVEQKRGKDHLLSYSLIPLGEDREQDIRVRYEFIQRFLAESKKFGAQRRASEGQAVQIALGNLARNAGYADVTRLIWDMEARKLDDYAAYFEPYELDAETFVSLSIDEEGQSDYVVTSKGKALKSVPARFKKHEWIEALKEAKSELTGQFRRARAELERSMESGSGFTPAEIAGLSRNPVLAPLISKLVLMSGDALGYYDADQGALVSPAGESTALSGETVLRIAHPLDLYRSGQWSLYQKDLFDRQLRQPFKQVFRELYLPNEDELAQGVLSRRYAGHQVQPSKTVALLKGRQWTVSYEEGLQKVFYAENLIVRLYAMADWFSPADTEAPTLETVQFFDRKTYKGVPLDQVPPVLFSEVMRDVDLVVSVAHVGGVDPEASLTTVEMRRVIVSESLRLLKIENVRLDGNYARIDGTLGEYAVHLGSGQAYKQAAGALSIIPVHSQHRGRLFLPFLDEDPRTAEVLSKVVLLADDTKIKDPQILAQLSS</sequence>
<organism evidence="4 5">
    <name type="scientific">Paenibacillus silagei</name>
    <dbReference type="NCBI Taxonomy" id="1670801"/>
    <lineage>
        <taxon>Bacteria</taxon>
        <taxon>Bacillati</taxon>
        <taxon>Bacillota</taxon>
        <taxon>Bacilli</taxon>
        <taxon>Bacillales</taxon>
        <taxon>Paenibacillaceae</taxon>
        <taxon>Paenibacillus</taxon>
    </lineage>
</organism>
<evidence type="ECO:0000259" key="2">
    <source>
        <dbReference type="Pfam" id="PF18991"/>
    </source>
</evidence>
<accession>A0ABS4NWQ6</accession>
<proteinExistence type="predicted"/>
<dbReference type="Pfam" id="PF18991">
    <property type="entry name" value="DUF5724"/>
    <property type="match status" value="1"/>
</dbReference>
<keyword evidence="5" id="KW-1185">Reference proteome</keyword>
<protein>
    <submittedName>
        <fullName evidence="4">Trp operon repressor</fullName>
    </submittedName>
</protein>
<feature type="domain" description="DUF4132" evidence="1">
    <location>
        <begin position="1293"/>
        <end position="1468"/>
    </location>
</feature>
<evidence type="ECO:0000259" key="1">
    <source>
        <dbReference type="Pfam" id="PF13569"/>
    </source>
</evidence>
<reference evidence="4 5" key="1">
    <citation type="submission" date="2021-03" db="EMBL/GenBank/DDBJ databases">
        <title>Genomic Encyclopedia of Type Strains, Phase IV (KMG-IV): sequencing the most valuable type-strain genomes for metagenomic binning, comparative biology and taxonomic classification.</title>
        <authorList>
            <person name="Goeker M."/>
        </authorList>
    </citation>
    <scope>NUCLEOTIDE SEQUENCE [LARGE SCALE GENOMIC DNA]</scope>
    <source>
        <strain evidence="4 5">DSM 101953</strain>
    </source>
</reference>
<dbReference type="InterPro" id="IPR043782">
    <property type="entry name" value="DUF5724"/>
</dbReference>
<name>A0ABS4NWQ6_9BACL</name>
<gene>
    <name evidence="4" type="ORF">J2Z70_004666</name>
</gene>
<dbReference type="Proteomes" id="UP000773462">
    <property type="component" value="Unassembled WGS sequence"/>
</dbReference>
<evidence type="ECO:0000313" key="5">
    <source>
        <dbReference type="Proteomes" id="UP000773462"/>
    </source>
</evidence>
<evidence type="ECO:0000259" key="3">
    <source>
        <dbReference type="Pfam" id="PF24879"/>
    </source>
</evidence>
<dbReference type="InterPro" id="IPR056639">
    <property type="entry name" value="DUF7737"/>
</dbReference>
<comment type="caution">
    <text evidence="4">The sequence shown here is derived from an EMBL/GenBank/DDBJ whole genome shotgun (WGS) entry which is preliminary data.</text>
</comment>
<dbReference type="EMBL" id="JAGGLV010000018">
    <property type="protein sequence ID" value="MBP2114497.1"/>
    <property type="molecule type" value="Genomic_DNA"/>
</dbReference>
<dbReference type="RefSeq" id="WP_209877073.1">
    <property type="nucleotide sequence ID" value="NZ_JAGGLV010000018.1"/>
</dbReference>
<evidence type="ECO:0000313" key="4">
    <source>
        <dbReference type="EMBL" id="MBP2114497.1"/>
    </source>
</evidence>
<dbReference type="InterPro" id="IPR025406">
    <property type="entry name" value="DUF4132"/>
</dbReference>
<dbReference type="Pfam" id="PF13569">
    <property type="entry name" value="DUF4132"/>
    <property type="match status" value="1"/>
</dbReference>